<gene>
    <name evidence="6" type="ORF">RDV89_08475</name>
</gene>
<dbReference type="PRINTS" id="PR00455">
    <property type="entry name" value="HTHTETR"/>
</dbReference>
<dbReference type="InterPro" id="IPR009057">
    <property type="entry name" value="Homeodomain-like_sf"/>
</dbReference>
<evidence type="ECO:0000256" key="3">
    <source>
        <dbReference type="ARBA" id="ARBA00023163"/>
    </source>
</evidence>
<sequence>MSPSADNPTSSGRAGKREETATRIMLAAQQLAADRGLDGFTMDELADAAGVSRRTLFNYFPSKVDACLGPPLGLPEEAVAAFRAGGPTGVLSTDLEHVARAVLTYEQPSRDELLLHRRLFQIPRLVEASHERFVELAGELQDAMQERDGGQPTDPATALLAVRLLVLVFDTALDASIAGDDTPLPDLFSRYLATARSLLA</sequence>
<feature type="domain" description="HTH tetR-type" evidence="5">
    <location>
        <begin position="18"/>
        <end position="78"/>
    </location>
</feature>
<dbReference type="PROSITE" id="PS50977">
    <property type="entry name" value="HTH_TETR_2"/>
    <property type="match status" value="1"/>
</dbReference>
<comment type="caution">
    <text evidence="6">The sequence shown here is derived from an EMBL/GenBank/DDBJ whole genome shotgun (WGS) entry which is preliminary data.</text>
</comment>
<protein>
    <submittedName>
        <fullName evidence="6">TetR family transcriptional regulator</fullName>
    </submittedName>
</protein>
<dbReference type="InterPro" id="IPR001647">
    <property type="entry name" value="HTH_TetR"/>
</dbReference>
<name>A0ABU3PWH0_9ACTN</name>
<keyword evidence="1" id="KW-0805">Transcription regulation</keyword>
<dbReference type="SUPFAM" id="SSF46689">
    <property type="entry name" value="Homeodomain-like"/>
    <property type="match status" value="1"/>
</dbReference>
<proteinExistence type="predicted"/>
<evidence type="ECO:0000259" key="5">
    <source>
        <dbReference type="PROSITE" id="PS50977"/>
    </source>
</evidence>
<dbReference type="InterPro" id="IPR050109">
    <property type="entry name" value="HTH-type_TetR-like_transc_reg"/>
</dbReference>
<dbReference type="Pfam" id="PF00440">
    <property type="entry name" value="TetR_N"/>
    <property type="match status" value="1"/>
</dbReference>
<evidence type="ECO:0000256" key="1">
    <source>
        <dbReference type="ARBA" id="ARBA00023015"/>
    </source>
</evidence>
<feature type="DNA-binding region" description="H-T-H motif" evidence="4">
    <location>
        <begin position="41"/>
        <end position="60"/>
    </location>
</feature>
<dbReference type="RefSeq" id="WP_315732526.1">
    <property type="nucleotide sequence ID" value="NZ_JAVYII010000003.1"/>
</dbReference>
<evidence type="ECO:0000256" key="2">
    <source>
        <dbReference type="ARBA" id="ARBA00023125"/>
    </source>
</evidence>
<dbReference type="PANTHER" id="PTHR30055:SF234">
    <property type="entry name" value="HTH-TYPE TRANSCRIPTIONAL REGULATOR BETI"/>
    <property type="match status" value="1"/>
</dbReference>
<keyword evidence="7" id="KW-1185">Reference proteome</keyword>
<dbReference type="PANTHER" id="PTHR30055">
    <property type="entry name" value="HTH-TYPE TRANSCRIPTIONAL REGULATOR RUTR"/>
    <property type="match status" value="1"/>
</dbReference>
<dbReference type="EMBL" id="JAVYII010000003">
    <property type="protein sequence ID" value="MDT9593100.1"/>
    <property type="molecule type" value="Genomic_DNA"/>
</dbReference>
<evidence type="ECO:0000313" key="7">
    <source>
        <dbReference type="Proteomes" id="UP001268542"/>
    </source>
</evidence>
<organism evidence="6 7">
    <name type="scientific">Nocardioides imazamoxiresistens</name>
    <dbReference type="NCBI Taxonomy" id="3231893"/>
    <lineage>
        <taxon>Bacteria</taxon>
        <taxon>Bacillati</taxon>
        <taxon>Actinomycetota</taxon>
        <taxon>Actinomycetes</taxon>
        <taxon>Propionibacteriales</taxon>
        <taxon>Nocardioidaceae</taxon>
        <taxon>Nocardioides</taxon>
    </lineage>
</organism>
<evidence type="ECO:0000313" key="6">
    <source>
        <dbReference type="EMBL" id="MDT9593100.1"/>
    </source>
</evidence>
<keyword evidence="3" id="KW-0804">Transcription</keyword>
<accession>A0ABU3PWH0</accession>
<reference evidence="6 7" key="1">
    <citation type="submission" date="2023-08" db="EMBL/GenBank/DDBJ databases">
        <title>Nocardioides seae sp. nov., a bacterium isolated from a soil.</title>
        <authorList>
            <person name="Wang X."/>
        </authorList>
    </citation>
    <scope>NUCLEOTIDE SEQUENCE [LARGE SCALE GENOMIC DNA]</scope>
    <source>
        <strain evidence="6 7">YZH12</strain>
    </source>
</reference>
<evidence type="ECO:0000256" key="4">
    <source>
        <dbReference type="PROSITE-ProRule" id="PRU00335"/>
    </source>
</evidence>
<dbReference type="Proteomes" id="UP001268542">
    <property type="component" value="Unassembled WGS sequence"/>
</dbReference>
<keyword evidence="2 4" id="KW-0238">DNA-binding</keyword>
<dbReference type="Gene3D" id="1.10.357.10">
    <property type="entry name" value="Tetracycline Repressor, domain 2"/>
    <property type="match status" value="1"/>
</dbReference>